<dbReference type="InterPro" id="IPR036179">
    <property type="entry name" value="Ig-like_dom_sf"/>
</dbReference>
<gene>
    <name evidence="2" type="ORF">HAZT_HAZT011814</name>
</gene>
<dbReference type="EMBL" id="JQDR03004546">
    <property type="protein sequence ID" value="KAA0201976.1"/>
    <property type="molecule type" value="Genomic_DNA"/>
</dbReference>
<dbReference type="AlphaFoldDB" id="A0A6A0H896"/>
<dbReference type="PANTHER" id="PTHR23278">
    <property type="entry name" value="SIDESTEP PROTEIN"/>
    <property type="match status" value="1"/>
</dbReference>
<comment type="caution">
    <text evidence="2">The sequence shown here is derived from an EMBL/GenBank/DDBJ whole genome shotgun (WGS) entry which is preliminary data.</text>
</comment>
<feature type="domain" description="Ig-like" evidence="1">
    <location>
        <begin position="113"/>
        <end position="172"/>
    </location>
</feature>
<organism evidence="2">
    <name type="scientific">Hyalella azteca</name>
    <name type="common">Amphipod</name>
    <dbReference type="NCBI Taxonomy" id="294128"/>
    <lineage>
        <taxon>Eukaryota</taxon>
        <taxon>Metazoa</taxon>
        <taxon>Ecdysozoa</taxon>
        <taxon>Arthropoda</taxon>
        <taxon>Crustacea</taxon>
        <taxon>Multicrustacea</taxon>
        <taxon>Malacostraca</taxon>
        <taxon>Eumalacostraca</taxon>
        <taxon>Peracarida</taxon>
        <taxon>Amphipoda</taxon>
        <taxon>Senticaudata</taxon>
        <taxon>Talitrida</taxon>
        <taxon>Talitroidea</taxon>
        <taxon>Hyalellidae</taxon>
        <taxon>Hyalella</taxon>
    </lineage>
</organism>
<reference evidence="2" key="2">
    <citation type="journal article" date="2018" name="Environ. Sci. Technol.">
        <title>The Toxicogenome of Hyalella azteca: A Model for Sediment Ecotoxicology and Evolutionary Toxicology.</title>
        <authorList>
            <person name="Poynton H.C."/>
            <person name="Hasenbein S."/>
            <person name="Benoit J.B."/>
            <person name="Sepulveda M.S."/>
            <person name="Poelchau M.F."/>
            <person name="Hughes D.S.T."/>
            <person name="Murali S.C."/>
            <person name="Chen S."/>
            <person name="Glastad K.M."/>
            <person name="Goodisman M.A.D."/>
            <person name="Werren J.H."/>
            <person name="Vineis J.H."/>
            <person name="Bowen J.L."/>
            <person name="Friedrich M."/>
            <person name="Jones J."/>
            <person name="Robertson H.M."/>
            <person name="Feyereisen R."/>
            <person name="Mechler-Hickson A."/>
            <person name="Mathers N."/>
            <person name="Lee C.E."/>
            <person name="Colbourne J.K."/>
            <person name="Biales A."/>
            <person name="Johnston J.S."/>
            <person name="Wellborn G.A."/>
            <person name="Rosendale A.J."/>
            <person name="Cridge A.G."/>
            <person name="Munoz-Torres M.C."/>
            <person name="Bain P.A."/>
            <person name="Manny A.R."/>
            <person name="Major K.M."/>
            <person name="Lambert F.N."/>
            <person name="Vulpe C.D."/>
            <person name="Tuck P."/>
            <person name="Blalock B.J."/>
            <person name="Lin Y.Y."/>
            <person name="Smith M.E."/>
            <person name="Ochoa-Acuna H."/>
            <person name="Chen M.M."/>
            <person name="Childers C.P."/>
            <person name="Qu J."/>
            <person name="Dugan S."/>
            <person name="Lee S.L."/>
            <person name="Chao H."/>
            <person name="Dinh H."/>
            <person name="Han Y."/>
            <person name="Doddapaneni H."/>
            <person name="Worley K.C."/>
            <person name="Muzny D.M."/>
            <person name="Gibbs R.A."/>
            <person name="Richards S."/>
        </authorList>
    </citation>
    <scope>NUCLEOTIDE SEQUENCE</scope>
    <source>
        <strain evidence="2">HAZT.00-mixed</strain>
        <tissue evidence="2">Whole organism</tissue>
    </source>
</reference>
<dbReference type="PROSITE" id="PS50835">
    <property type="entry name" value="IG_LIKE"/>
    <property type="match status" value="1"/>
</dbReference>
<evidence type="ECO:0000259" key="1">
    <source>
        <dbReference type="PROSITE" id="PS50835"/>
    </source>
</evidence>
<dbReference type="Gene3D" id="2.60.40.10">
    <property type="entry name" value="Immunoglobulins"/>
    <property type="match status" value="2"/>
</dbReference>
<protein>
    <recommendedName>
        <fullName evidence="1">Ig-like domain-containing protein</fullName>
    </recommendedName>
</protein>
<reference evidence="2" key="3">
    <citation type="submission" date="2019-06" db="EMBL/GenBank/DDBJ databases">
        <authorList>
            <person name="Poynton C."/>
            <person name="Hasenbein S."/>
            <person name="Benoit J.B."/>
            <person name="Sepulveda M.S."/>
            <person name="Poelchau M.F."/>
            <person name="Murali S.C."/>
            <person name="Chen S."/>
            <person name="Glastad K.M."/>
            <person name="Werren J.H."/>
            <person name="Vineis J.H."/>
            <person name="Bowen J.L."/>
            <person name="Friedrich M."/>
            <person name="Jones J."/>
            <person name="Robertson H.M."/>
            <person name="Feyereisen R."/>
            <person name="Mechler-Hickson A."/>
            <person name="Mathers N."/>
            <person name="Lee C.E."/>
            <person name="Colbourne J.K."/>
            <person name="Biales A."/>
            <person name="Johnston J.S."/>
            <person name="Wellborn G.A."/>
            <person name="Rosendale A.J."/>
            <person name="Cridge A.G."/>
            <person name="Munoz-Torres M.C."/>
            <person name="Bain P.A."/>
            <person name="Manny A.R."/>
            <person name="Major K.M."/>
            <person name="Lambert F.N."/>
            <person name="Vulpe C.D."/>
            <person name="Tuck P."/>
            <person name="Blalock B.J."/>
            <person name="Lin Y.-Y."/>
            <person name="Smith M.E."/>
            <person name="Ochoa-Acuna H."/>
            <person name="Chen M.-J.M."/>
            <person name="Childers C.P."/>
            <person name="Qu J."/>
            <person name="Dugan S."/>
            <person name="Lee S.L."/>
            <person name="Chao H."/>
            <person name="Dinh H."/>
            <person name="Han Y."/>
            <person name="Doddapaneni H."/>
            <person name="Worley K.C."/>
            <person name="Muzny D.M."/>
            <person name="Gibbs R.A."/>
            <person name="Richards S."/>
        </authorList>
    </citation>
    <scope>NUCLEOTIDE SEQUENCE</scope>
    <source>
        <strain evidence="2">HAZT.00-mixed</strain>
        <tissue evidence="2">Whole organism</tissue>
    </source>
</reference>
<proteinExistence type="predicted"/>
<dbReference type="Proteomes" id="UP000711488">
    <property type="component" value="Unassembled WGS sequence"/>
</dbReference>
<dbReference type="PANTHER" id="PTHR23278:SF19">
    <property type="entry name" value="OBSCURIN"/>
    <property type="match status" value="1"/>
</dbReference>
<dbReference type="SUPFAM" id="SSF48726">
    <property type="entry name" value="Immunoglobulin"/>
    <property type="match status" value="2"/>
</dbReference>
<name>A0A6A0H896_HYAAZ</name>
<reference evidence="2" key="1">
    <citation type="submission" date="2014-08" db="EMBL/GenBank/DDBJ databases">
        <authorList>
            <person name="Murali S."/>
            <person name="Richards S."/>
            <person name="Bandaranaike D."/>
            <person name="Bellair M."/>
            <person name="Blankenburg K."/>
            <person name="Chao H."/>
            <person name="Dinh H."/>
            <person name="Doddapaneni H."/>
            <person name="Dugan-Rocha S."/>
            <person name="Elkadiri S."/>
            <person name="Gnanaolivu R."/>
            <person name="Hughes D."/>
            <person name="Lee S."/>
            <person name="Li M."/>
            <person name="Ming W."/>
            <person name="Munidasa M."/>
            <person name="Muniz J."/>
            <person name="Nguyen L."/>
            <person name="Osuji N."/>
            <person name="Pu L.-L."/>
            <person name="Puazo M."/>
            <person name="Skinner E."/>
            <person name="Qu C."/>
            <person name="Quiroz J."/>
            <person name="Raj R."/>
            <person name="Weissenberger G."/>
            <person name="Xin Y."/>
            <person name="Zou X."/>
            <person name="Han Y."/>
            <person name="Worley K."/>
            <person name="Muzny D."/>
            <person name="Gibbs R."/>
        </authorList>
    </citation>
    <scope>NUCLEOTIDE SEQUENCE</scope>
    <source>
        <strain evidence="2">HAZT.00-mixed</strain>
        <tissue evidence="2">Whole organism</tissue>
    </source>
</reference>
<accession>A0A6A0H896</accession>
<dbReference type="InterPro" id="IPR007110">
    <property type="entry name" value="Ig-like_dom"/>
</dbReference>
<evidence type="ECO:0000313" key="2">
    <source>
        <dbReference type="EMBL" id="KAA0201976.1"/>
    </source>
</evidence>
<sequence>MYPLAQQNSSVQHNVSYGVIVSNQSLAVQPVRRSQAGSYACAAANTEGDARSQHLNLVVQCSKFCKAQKLMNFYPHVVCKREILNKSFGLFVKFFQFSQAEDQTRVYGAAREETITVSCRLDASPPVVAFSWRFNSSGDVVDLKDEYVASDGLSSLLQYTVKSELDYGTLLCWGSNVLGMQQEPCVFRVVPAEPPDAPENCTFFRNRNDEMFSIIYETGYHLPRPTIKSSELLTDAESSCTCVRDLGLRQY</sequence>
<dbReference type="InterPro" id="IPR013783">
    <property type="entry name" value="Ig-like_fold"/>
</dbReference>